<dbReference type="Gene3D" id="3.10.310.30">
    <property type="match status" value="1"/>
</dbReference>
<feature type="compositionally biased region" description="Low complexity" evidence="1">
    <location>
        <begin position="360"/>
        <end position="384"/>
    </location>
</feature>
<dbReference type="EMBL" id="JABEND010000001">
    <property type="protein sequence ID" value="NNG34240.1"/>
    <property type="molecule type" value="Genomic_DNA"/>
</dbReference>
<keyword evidence="5" id="KW-1185">Reference proteome</keyword>
<gene>
    <name evidence="4" type="ORF">HKD39_00595</name>
</gene>
<dbReference type="Proteomes" id="UP000562984">
    <property type="component" value="Unassembled WGS sequence"/>
</dbReference>
<reference evidence="4 5" key="1">
    <citation type="submission" date="2020-05" db="EMBL/GenBank/DDBJ databases">
        <title>Nakamurella sp. DB0629 isolated from air conditioner.</title>
        <authorList>
            <person name="Kim D.H."/>
            <person name="Kim D.-U."/>
        </authorList>
    </citation>
    <scope>NUCLEOTIDE SEQUENCE [LARGE SCALE GENOMIC DNA]</scope>
    <source>
        <strain evidence="4 5">DB0629</strain>
    </source>
</reference>
<proteinExistence type="predicted"/>
<dbReference type="Pfam" id="PF02272">
    <property type="entry name" value="DHHA1"/>
    <property type="match status" value="1"/>
</dbReference>
<dbReference type="PANTHER" id="PTHR47618">
    <property type="entry name" value="BIFUNCTIONAL OLIGORIBONUCLEASE AND PAP PHOSPHATASE NRNA"/>
    <property type="match status" value="1"/>
</dbReference>
<dbReference type="SUPFAM" id="SSF64182">
    <property type="entry name" value="DHH phosphoesterases"/>
    <property type="match status" value="1"/>
</dbReference>
<evidence type="ECO:0000259" key="3">
    <source>
        <dbReference type="Pfam" id="PF02272"/>
    </source>
</evidence>
<sequence length="413" mass="41805">MTSMSPSMLDSADQGEQPDPRIVQLLHAARRPVLLAHNNPDADALGSALALALALRHHGAQPVVAFDQPGEVPDALRGLPGQELLHPGPADPAAPADWDLIVTLDAASPDRLGRWAELFDGDVPVVVIDHHRSNTGFGDLRWVLPQAPATAVLVHRLLPLLQVPLDPQIAKALYAGLATDTGNFRYGDADAHRMAADLMDGGVDPEQVMRPIYASHRWGWLTLLGNALGRAALDPEVIPGGLLSTAITLADRGELPREECYSVIGILTGSADADTVAVLTETGPGSWDVSLRSRGESEVGSVAVALGGGGHARAAGFSWTGEPEAALSTLVAQLRRNRPNADAAGAGAAGATGAAGAAGADAAGAAGAEPAGAAGAEPAGAAGAAAGGSESGRTAAQPPTQRPADSVEPAAAD</sequence>
<dbReference type="AlphaFoldDB" id="A0A849A6W0"/>
<dbReference type="GO" id="GO:0003676">
    <property type="term" value="F:nucleic acid binding"/>
    <property type="evidence" value="ECO:0007669"/>
    <property type="project" value="InterPro"/>
</dbReference>
<dbReference type="InterPro" id="IPR003156">
    <property type="entry name" value="DHHA1_dom"/>
</dbReference>
<dbReference type="Pfam" id="PF01368">
    <property type="entry name" value="DHH"/>
    <property type="match status" value="1"/>
</dbReference>
<dbReference type="Gene3D" id="3.90.1640.10">
    <property type="entry name" value="inorganic pyrophosphatase (n-terminal core)"/>
    <property type="match status" value="1"/>
</dbReference>
<protein>
    <submittedName>
        <fullName evidence="4">Bifunctional oligoribonuclease/PAP phosphatase NrnA</fullName>
    </submittedName>
</protein>
<dbReference type="RefSeq" id="WP_171197913.1">
    <property type="nucleotide sequence ID" value="NZ_JABEND010000001.1"/>
</dbReference>
<evidence type="ECO:0000313" key="5">
    <source>
        <dbReference type="Proteomes" id="UP000562984"/>
    </source>
</evidence>
<feature type="region of interest" description="Disordered" evidence="1">
    <location>
        <begin position="360"/>
        <end position="413"/>
    </location>
</feature>
<comment type="caution">
    <text evidence="4">The sequence shown here is derived from an EMBL/GenBank/DDBJ whole genome shotgun (WGS) entry which is preliminary data.</text>
</comment>
<feature type="domain" description="DDH" evidence="2">
    <location>
        <begin position="35"/>
        <end position="176"/>
    </location>
</feature>
<feature type="domain" description="DHHA1" evidence="3">
    <location>
        <begin position="258"/>
        <end position="324"/>
    </location>
</feature>
<dbReference type="InterPro" id="IPR001667">
    <property type="entry name" value="DDH_dom"/>
</dbReference>
<organism evidence="4 5">
    <name type="scientific">Nakamurella aerolata</name>
    <dbReference type="NCBI Taxonomy" id="1656892"/>
    <lineage>
        <taxon>Bacteria</taxon>
        <taxon>Bacillati</taxon>
        <taxon>Actinomycetota</taxon>
        <taxon>Actinomycetes</taxon>
        <taxon>Nakamurellales</taxon>
        <taxon>Nakamurellaceae</taxon>
        <taxon>Nakamurella</taxon>
    </lineage>
</organism>
<name>A0A849A6W0_9ACTN</name>
<evidence type="ECO:0000256" key="1">
    <source>
        <dbReference type="SAM" id="MobiDB-lite"/>
    </source>
</evidence>
<accession>A0A849A6W0</accession>
<evidence type="ECO:0000313" key="4">
    <source>
        <dbReference type="EMBL" id="NNG34240.1"/>
    </source>
</evidence>
<evidence type="ECO:0000259" key="2">
    <source>
        <dbReference type="Pfam" id="PF01368"/>
    </source>
</evidence>
<dbReference type="InterPro" id="IPR051319">
    <property type="entry name" value="Oligoribo/pAp-PDE_c-di-AMP_PDE"/>
</dbReference>
<dbReference type="PANTHER" id="PTHR47618:SF1">
    <property type="entry name" value="BIFUNCTIONAL OLIGORIBONUCLEASE AND PAP PHOSPHATASE NRNA"/>
    <property type="match status" value="1"/>
</dbReference>
<dbReference type="InterPro" id="IPR038763">
    <property type="entry name" value="DHH_sf"/>
</dbReference>